<evidence type="ECO:0000313" key="1">
    <source>
        <dbReference type="EMBL" id="KKR99079.1"/>
    </source>
</evidence>
<dbReference type="InterPro" id="IPR027417">
    <property type="entry name" value="P-loop_NTPase"/>
</dbReference>
<dbReference type="PANTHER" id="PTHR41930">
    <property type="entry name" value="UPF0200 PROTEIN MJ1399"/>
    <property type="match status" value="1"/>
</dbReference>
<name>A0A0G0VDW6_9BACT</name>
<organism evidence="1 2">
    <name type="scientific">Candidatus Magasanikbacteria bacterium GW2011_GWC2_41_17</name>
    <dbReference type="NCBI Taxonomy" id="1619048"/>
    <lineage>
        <taxon>Bacteria</taxon>
        <taxon>Candidatus Magasanikiibacteriota</taxon>
    </lineage>
</organism>
<dbReference type="Proteomes" id="UP000034108">
    <property type="component" value="Unassembled WGS sequence"/>
</dbReference>
<evidence type="ECO:0000313" key="2">
    <source>
        <dbReference type="Proteomes" id="UP000034108"/>
    </source>
</evidence>
<evidence type="ECO:0008006" key="3">
    <source>
        <dbReference type="Google" id="ProtNLM"/>
    </source>
</evidence>
<protein>
    <recommendedName>
        <fullName evidence="3">Dephospho-CoA kinase</fullName>
    </recommendedName>
</protein>
<reference evidence="1 2" key="1">
    <citation type="journal article" date="2015" name="Nature">
        <title>rRNA introns, odd ribosomes, and small enigmatic genomes across a large radiation of phyla.</title>
        <authorList>
            <person name="Brown C.T."/>
            <person name="Hug L.A."/>
            <person name="Thomas B.C."/>
            <person name="Sharon I."/>
            <person name="Castelle C.J."/>
            <person name="Singh A."/>
            <person name="Wilkins M.J."/>
            <person name="Williams K.H."/>
            <person name="Banfield J.F."/>
        </authorList>
    </citation>
    <scope>NUCLEOTIDE SEQUENCE [LARGE SCALE GENOMIC DNA]</scope>
</reference>
<gene>
    <name evidence="1" type="ORF">UU49_C0011G0015</name>
</gene>
<dbReference type="Gene3D" id="3.40.50.300">
    <property type="entry name" value="P-loop containing nucleotide triphosphate hydrolases"/>
    <property type="match status" value="1"/>
</dbReference>
<dbReference type="AlphaFoldDB" id="A0A0G0VDW6"/>
<dbReference type="SUPFAM" id="SSF52540">
    <property type="entry name" value="P-loop containing nucleoside triphosphate hydrolases"/>
    <property type="match status" value="1"/>
</dbReference>
<dbReference type="Pfam" id="PF13238">
    <property type="entry name" value="AAA_18"/>
    <property type="match status" value="1"/>
</dbReference>
<dbReference type="STRING" id="1619048.UU49_C0011G0015"/>
<sequence>MSAQKKIILGFTGLLASGKGAAAKYLEAKHGAATFRFSNMLRDILNRVYVPQARDNMIRLSEFLRGAYGEDIMAKTMFKDIAKDSAKVVVIEGIRRLADIEQNTPNFVLVEIFADPKIRYERLIKRGENPDDNSKTYEQFLADHKRSTEVSILEVIKHATEKVDNNGDLADLHKQLDELVKKYAH</sequence>
<dbReference type="PANTHER" id="PTHR41930:SF1">
    <property type="entry name" value="DEPHOSPHO-COA KINASE"/>
    <property type="match status" value="1"/>
</dbReference>
<dbReference type="EMBL" id="LCAV01000011">
    <property type="protein sequence ID" value="KKR99079.1"/>
    <property type="molecule type" value="Genomic_DNA"/>
</dbReference>
<accession>A0A0G0VDW6</accession>
<comment type="caution">
    <text evidence="1">The sequence shown here is derived from an EMBL/GenBank/DDBJ whole genome shotgun (WGS) entry which is preliminary data.</text>
</comment>
<proteinExistence type="predicted"/>